<evidence type="ECO:0000313" key="4">
    <source>
        <dbReference type="Proteomes" id="UP000185511"/>
    </source>
</evidence>
<feature type="domain" description="DUF397" evidence="2">
    <location>
        <begin position="9"/>
        <end position="62"/>
    </location>
</feature>
<evidence type="ECO:0000313" key="3">
    <source>
        <dbReference type="EMBL" id="APU17005.1"/>
    </source>
</evidence>
<protein>
    <submittedName>
        <fullName evidence="3">DUF397 family protein</fullName>
    </submittedName>
</protein>
<accession>A0AAC9LIK5</accession>
<sequence>MAASDFSRARWRTSSRSGSSGGQCVEVAHQPHAVGIRDSKHSDGPMLVLGPARWAAFLRSLRH</sequence>
<name>A0AAC9LIK5_9PSEU</name>
<evidence type="ECO:0000256" key="1">
    <source>
        <dbReference type="SAM" id="MobiDB-lite"/>
    </source>
</evidence>
<dbReference type="RefSeq" id="WP_075742441.1">
    <property type="nucleotide sequence ID" value="NZ_CP016076.1"/>
</dbReference>
<evidence type="ECO:0000259" key="2">
    <source>
        <dbReference type="Pfam" id="PF04149"/>
    </source>
</evidence>
<feature type="region of interest" description="Disordered" evidence="1">
    <location>
        <begin position="1"/>
        <end position="24"/>
    </location>
</feature>
<dbReference type="Proteomes" id="UP000185511">
    <property type="component" value="Chromosome"/>
</dbReference>
<keyword evidence="4" id="KW-1185">Reference proteome</keyword>
<organism evidence="3 4">
    <name type="scientific">Actinoalloteichus fjordicus</name>
    <dbReference type="NCBI Taxonomy" id="1612552"/>
    <lineage>
        <taxon>Bacteria</taxon>
        <taxon>Bacillati</taxon>
        <taxon>Actinomycetota</taxon>
        <taxon>Actinomycetes</taxon>
        <taxon>Pseudonocardiales</taxon>
        <taxon>Pseudonocardiaceae</taxon>
        <taxon>Actinoalloteichus</taxon>
    </lineage>
</organism>
<dbReference type="InterPro" id="IPR007278">
    <property type="entry name" value="DUF397"/>
</dbReference>
<proteinExistence type="predicted"/>
<dbReference type="Pfam" id="PF04149">
    <property type="entry name" value="DUF397"/>
    <property type="match status" value="1"/>
</dbReference>
<reference evidence="4" key="1">
    <citation type="submission" date="2016-06" db="EMBL/GenBank/DDBJ databases">
        <title>Complete genome sequence of Actinoalloteichus fjordicus DSM 46855 (=ADI127-17), type strain of the new species Actinoalloteichus fjordicus.</title>
        <authorList>
            <person name="Ruckert C."/>
            <person name="Nouioui I."/>
            <person name="Willmese J."/>
            <person name="van Wezel G."/>
            <person name="Klenk H.-P."/>
            <person name="Kalinowski J."/>
            <person name="Zotchev S.B."/>
        </authorList>
    </citation>
    <scope>NUCLEOTIDE SEQUENCE [LARGE SCALE GENOMIC DNA]</scope>
    <source>
        <strain evidence="4">ADI127-7</strain>
    </source>
</reference>
<dbReference type="AlphaFoldDB" id="A0AAC9LIK5"/>
<gene>
    <name evidence="3" type="ORF">UA74_24955</name>
</gene>
<dbReference type="EMBL" id="CP016076">
    <property type="protein sequence ID" value="APU17005.1"/>
    <property type="molecule type" value="Genomic_DNA"/>
</dbReference>
<dbReference type="KEGG" id="acad:UA74_24955"/>